<dbReference type="InterPro" id="IPR036390">
    <property type="entry name" value="WH_DNA-bd_sf"/>
</dbReference>
<name>A0A7G9T5V3_9LACO</name>
<dbReference type="SUPFAM" id="SSF46785">
    <property type="entry name" value="Winged helix' DNA-binding domain"/>
    <property type="match status" value="1"/>
</dbReference>
<dbReference type="PANTHER" id="PTHR33202:SF7">
    <property type="entry name" value="FERRIC UPTAKE REGULATION PROTEIN"/>
    <property type="match status" value="1"/>
</dbReference>
<reference evidence="12 13" key="1">
    <citation type="submission" date="2020-08" db="EMBL/GenBank/DDBJ databases">
        <title>Genome sequence of Weissella diestrammenae KACC 16890T.</title>
        <authorList>
            <person name="Hyun D.-W."/>
            <person name="Bae J.-W."/>
        </authorList>
    </citation>
    <scope>NUCLEOTIDE SEQUENCE [LARGE SCALE GENOMIC DNA]</scope>
    <source>
        <strain evidence="12 13">KACC 16890</strain>
    </source>
</reference>
<dbReference type="EMBL" id="CP060724">
    <property type="protein sequence ID" value="QNN75478.1"/>
    <property type="molecule type" value="Genomic_DNA"/>
</dbReference>
<evidence type="ECO:0000256" key="3">
    <source>
        <dbReference type="ARBA" id="ARBA00022490"/>
    </source>
</evidence>
<evidence type="ECO:0000256" key="2">
    <source>
        <dbReference type="ARBA" id="ARBA00007957"/>
    </source>
</evidence>
<evidence type="ECO:0000313" key="12">
    <source>
        <dbReference type="EMBL" id="QNN75478.1"/>
    </source>
</evidence>
<dbReference type="Proteomes" id="UP000515800">
    <property type="component" value="Chromosome"/>
</dbReference>
<dbReference type="AlphaFoldDB" id="A0A7G9T5V3"/>
<dbReference type="GO" id="GO:0008270">
    <property type="term" value="F:zinc ion binding"/>
    <property type="evidence" value="ECO:0007669"/>
    <property type="project" value="TreeGrafter"/>
</dbReference>
<dbReference type="InterPro" id="IPR002481">
    <property type="entry name" value="FUR"/>
</dbReference>
<dbReference type="Pfam" id="PF01475">
    <property type="entry name" value="FUR"/>
    <property type="match status" value="1"/>
</dbReference>
<evidence type="ECO:0000256" key="11">
    <source>
        <dbReference type="PIRSR" id="PIRSR602481-1"/>
    </source>
</evidence>
<dbReference type="GO" id="GO:1900376">
    <property type="term" value="P:regulation of secondary metabolite biosynthetic process"/>
    <property type="evidence" value="ECO:0007669"/>
    <property type="project" value="TreeGrafter"/>
</dbReference>
<dbReference type="RefSeq" id="WP_187529311.1">
    <property type="nucleotide sequence ID" value="NZ_CP060724.1"/>
</dbReference>
<comment type="similarity">
    <text evidence="2">Belongs to the Fur family.</text>
</comment>
<evidence type="ECO:0000256" key="8">
    <source>
        <dbReference type="ARBA" id="ARBA00023125"/>
    </source>
</evidence>
<evidence type="ECO:0000256" key="1">
    <source>
        <dbReference type="ARBA" id="ARBA00004496"/>
    </source>
</evidence>
<dbReference type="GO" id="GO:0005737">
    <property type="term" value="C:cytoplasm"/>
    <property type="evidence" value="ECO:0007669"/>
    <property type="project" value="UniProtKB-SubCell"/>
</dbReference>
<evidence type="ECO:0000256" key="5">
    <source>
        <dbReference type="ARBA" id="ARBA00022723"/>
    </source>
</evidence>
<sequence>MTENKVEAAFAAVKRSGFKLTEQRSIIVRYLVENRMVPTHPTAKAIYHDLQAVSEKISLATVYNTLDMLVNARLVLAIDNKTDGKMHYDWFGIPHYHVICTNCGKIVDADNFPLTELPKLAAEATGYKIGSYQVEVRGICPDCQRRLGNQG</sequence>
<feature type="binding site" evidence="11">
    <location>
        <position position="140"/>
    </location>
    <ligand>
        <name>Zn(2+)</name>
        <dbReference type="ChEBI" id="CHEBI:29105"/>
    </ligand>
</feature>
<keyword evidence="13" id="KW-1185">Reference proteome</keyword>
<dbReference type="Gene3D" id="3.30.1490.190">
    <property type="match status" value="1"/>
</dbReference>
<keyword evidence="5 11" id="KW-0479">Metal-binding</keyword>
<comment type="subcellular location">
    <subcellularLocation>
        <location evidence="1">Cytoplasm</location>
    </subcellularLocation>
</comment>
<dbReference type="GO" id="GO:0045892">
    <property type="term" value="P:negative regulation of DNA-templated transcription"/>
    <property type="evidence" value="ECO:0007669"/>
    <property type="project" value="TreeGrafter"/>
</dbReference>
<evidence type="ECO:0000256" key="6">
    <source>
        <dbReference type="ARBA" id="ARBA00022833"/>
    </source>
</evidence>
<feature type="binding site" evidence="11">
    <location>
        <position position="143"/>
    </location>
    <ligand>
        <name>Zn(2+)</name>
        <dbReference type="ChEBI" id="CHEBI:29105"/>
    </ligand>
</feature>
<feature type="binding site" evidence="11">
    <location>
        <position position="100"/>
    </location>
    <ligand>
        <name>Zn(2+)</name>
        <dbReference type="ChEBI" id="CHEBI:29105"/>
    </ligand>
</feature>
<dbReference type="GO" id="GO:0000976">
    <property type="term" value="F:transcription cis-regulatory region binding"/>
    <property type="evidence" value="ECO:0007669"/>
    <property type="project" value="TreeGrafter"/>
</dbReference>
<evidence type="ECO:0000256" key="7">
    <source>
        <dbReference type="ARBA" id="ARBA00023015"/>
    </source>
</evidence>
<evidence type="ECO:0000313" key="13">
    <source>
        <dbReference type="Proteomes" id="UP000515800"/>
    </source>
</evidence>
<dbReference type="Gene3D" id="1.10.10.10">
    <property type="entry name" value="Winged helix-like DNA-binding domain superfamily/Winged helix DNA-binding domain"/>
    <property type="match status" value="1"/>
</dbReference>
<keyword evidence="3" id="KW-0963">Cytoplasm</keyword>
<dbReference type="InterPro" id="IPR043135">
    <property type="entry name" value="Fur_C"/>
</dbReference>
<keyword evidence="7" id="KW-0805">Transcription regulation</keyword>
<keyword evidence="6 11" id="KW-0862">Zinc</keyword>
<evidence type="ECO:0000256" key="10">
    <source>
        <dbReference type="ARBA" id="ARBA00023211"/>
    </source>
</evidence>
<evidence type="ECO:0000256" key="4">
    <source>
        <dbReference type="ARBA" id="ARBA00022491"/>
    </source>
</evidence>
<proteinExistence type="inferred from homology"/>
<organism evidence="12 13">
    <name type="scientific">Weissella diestrammenae</name>
    <dbReference type="NCBI Taxonomy" id="1162633"/>
    <lineage>
        <taxon>Bacteria</taxon>
        <taxon>Bacillati</taxon>
        <taxon>Bacillota</taxon>
        <taxon>Bacilli</taxon>
        <taxon>Lactobacillales</taxon>
        <taxon>Lactobacillaceae</taxon>
        <taxon>Weissella</taxon>
    </lineage>
</organism>
<dbReference type="FunFam" id="3.30.1490.190:FF:000003">
    <property type="entry name" value="Fur family transcriptional regulator"/>
    <property type="match status" value="1"/>
</dbReference>
<evidence type="ECO:0000256" key="9">
    <source>
        <dbReference type="ARBA" id="ARBA00023163"/>
    </source>
</evidence>
<protein>
    <submittedName>
        <fullName evidence="12">Transcriptional repressor</fullName>
    </submittedName>
</protein>
<dbReference type="InterPro" id="IPR036388">
    <property type="entry name" value="WH-like_DNA-bd_sf"/>
</dbReference>
<dbReference type="KEGG" id="wdi:H9L19_00810"/>
<feature type="binding site" evidence="11">
    <location>
        <position position="103"/>
    </location>
    <ligand>
        <name>Zn(2+)</name>
        <dbReference type="ChEBI" id="CHEBI:29105"/>
    </ligand>
</feature>
<dbReference type="GO" id="GO:0003700">
    <property type="term" value="F:DNA-binding transcription factor activity"/>
    <property type="evidence" value="ECO:0007669"/>
    <property type="project" value="InterPro"/>
</dbReference>
<accession>A0A7G9T5V3</accession>
<dbReference type="CDD" id="cd07153">
    <property type="entry name" value="Fur_like"/>
    <property type="match status" value="1"/>
</dbReference>
<dbReference type="PANTHER" id="PTHR33202">
    <property type="entry name" value="ZINC UPTAKE REGULATION PROTEIN"/>
    <property type="match status" value="1"/>
</dbReference>
<gene>
    <name evidence="12" type="ORF">H9L19_00810</name>
</gene>
<keyword evidence="4" id="KW-0678">Repressor</keyword>
<keyword evidence="8" id="KW-0238">DNA-binding</keyword>
<comment type="cofactor">
    <cofactor evidence="11">
        <name>Zn(2+)</name>
        <dbReference type="ChEBI" id="CHEBI:29105"/>
    </cofactor>
    <text evidence="11">Binds 1 zinc ion per subunit.</text>
</comment>
<keyword evidence="10" id="KW-0464">Manganese</keyword>
<keyword evidence="9" id="KW-0804">Transcription</keyword>